<organism evidence="9 10">
    <name type="scientific">Solea senegalensis</name>
    <name type="common">Senegalese sole</name>
    <dbReference type="NCBI Taxonomy" id="28829"/>
    <lineage>
        <taxon>Eukaryota</taxon>
        <taxon>Metazoa</taxon>
        <taxon>Chordata</taxon>
        <taxon>Craniata</taxon>
        <taxon>Vertebrata</taxon>
        <taxon>Euteleostomi</taxon>
        <taxon>Actinopterygii</taxon>
        <taxon>Neopterygii</taxon>
        <taxon>Teleostei</taxon>
        <taxon>Neoteleostei</taxon>
        <taxon>Acanthomorphata</taxon>
        <taxon>Carangaria</taxon>
        <taxon>Pleuronectiformes</taxon>
        <taxon>Pleuronectoidei</taxon>
        <taxon>Soleidae</taxon>
        <taxon>Solea</taxon>
    </lineage>
</organism>
<evidence type="ECO:0000256" key="7">
    <source>
        <dbReference type="SAM" id="MobiDB-lite"/>
    </source>
</evidence>
<dbReference type="InterPro" id="IPR010335">
    <property type="entry name" value="Mesothelin"/>
</dbReference>
<evidence type="ECO:0000256" key="2">
    <source>
        <dbReference type="ARBA" id="ARBA00011016"/>
    </source>
</evidence>
<dbReference type="EMBL" id="JAGKHQ010000008">
    <property type="protein sequence ID" value="KAG7511251.1"/>
    <property type="molecule type" value="Genomic_DNA"/>
</dbReference>
<evidence type="ECO:0000313" key="10">
    <source>
        <dbReference type="Proteomes" id="UP000693946"/>
    </source>
</evidence>
<dbReference type="GO" id="GO:0016020">
    <property type="term" value="C:membrane"/>
    <property type="evidence" value="ECO:0007669"/>
    <property type="project" value="UniProtKB-SubCell"/>
</dbReference>
<keyword evidence="4" id="KW-0130">Cell adhesion</keyword>
<keyword evidence="5" id="KW-0472">Membrane</keyword>
<evidence type="ECO:0000313" key="9">
    <source>
        <dbReference type="EMBL" id="KAG7511252.1"/>
    </source>
</evidence>
<feature type="compositionally biased region" description="Polar residues" evidence="7">
    <location>
        <begin position="2202"/>
        <end position="2221"/>
    </location>
</feature>
<evidence type="ECO:0000256" key="8">
    <source>
        <dbReference type="SAM" id="SignalP"/>
    </source>
</evidence>
<dbReference type="PANTHER" id="PTHR23412:SF6">
    <property type="entry name" value="MESOTHELIN"/>
    <property type="match status" value="1"/>
</dbReference>
<evidence type="ECO:0000256" key="3">
    <source>
        <dbReference type="ARBA" id="ARBA00022729"/>
    </source>
</evidence>
<reference evidence="9 10" key="1">
    <citation type="journal article" date="2021" name="Sci. Rep.">
        <title>Chromosome anchoring in Senegalese sole (Solea senegalensis) reveals sex-associated markers and genome rearrangements in flatfish.</title>
        <authorList>
            <person name="Guerrero-Cozar I."/>
            <person name="Gomez-Garrido J."/>
            <person name="Berbel C."/>
            <person name="Martinez-Blanch J.F."/>
            <person name="Alioto T."/>
            <person name="Claros M.G."/>
            <person name="Gagnaire P.A."/>
            <person name="Manchado M."/>
        </authorList>
    </citation>
    <scope>NUCLEOTIDE SEQUENCE [LARGE SCALE GENOMIC DNA]</scope>
    <source>
        <strain evidence="9">Sse05_10M</strain>
    </source>
</reference>
<dbReference type="EMBL" id="JAGKHQ010000008">
    <property type="protein sequence ID" value="KAG7511252.1"/>
    <property type="molecule type" value="Genomic_DNA"/>
</dbReference>
<protein>
    <recommendedName>
        <fullName evidence="11">Mesothelin-like protein</fullName>
    </recommendedName>
</protein>
<accession>A0AAV6S1B7</accession>
<evidence type="ECO:0000256" key="1">
    <source>
        <dbReference type="ARBA" id="ARBA00004370"/>
    </source>
</evidence>
<dbReference type="PROSITE" id="PS51257">
    <property type="entry name" value="PROKAR_LIPOPROTEIN"/>
    <property type="match status" value="1"/>
</dbReference>
<dbReference type="GO" id="GO:0007160">
    <property type="term" value="P:cell-matrix adhesion"/>
    <property type="evidence" value="ECO:0007669"/>
    <property type="project" value="TreeGrafter"/>
</dbReference>
<feature type="region of interest" description="Disordered" evidence="7">
    <location>
        <begin position="2197"/>
        <end position="2248"/>
    </location>
</feature>
<dbReference type="InterPro" id="IPR026664">
    <property type="entry name" value="Stereocilin-rel"/>
</dbReference>
<keyword evidence="3 8" id="KW-0732">Signal</keyword>
<dbReference type="Pfam" id="PF06060">
    <property type="entry name" value="Mesothelin"/>
    <property type="match status" value="1"/>
</dbReference>
<proteinExistence type="inferred from homology"/>
<dbReference type="GO" id="GO:0009986">
    <property type="term" value="C:cell surface"/>
    <property type="evidence" value="ECO:0007669"/>
    <property type="project" value="TreeGrafter"/>
</dbReference>
<comment type="caution">
    <text evidence="9">The sequence shown here is derived from an EMBL/GenBank/DDBJ whole genome shotgun (WGS) entry which is preliminary data.</text>
</comment>
<reference evidence="9" key="2">
    <citation type="submission" date="2021-03" db="EMBL/GenBank/DDBJ databases">
        <authorList>
            <person name="Guerrero-Cozar I."/>
            <person name="Gomez-Garrido J."/>
            <person name="Berbel C."/>
            <person name="Martinez-Blanch J.F."/>
            <person name="Alioto T."/>
            <person name="Claros M.G."/>
            <person name="Gagnaire P.A."/>
            <person name="Manchado M."/>
        </authorList>
    </citation>
    <scope>NUCLEOTIDE SEQUENCE</scope>
    <source>
        <strain evidence="9">Sse05_10M</strain>
        <tissue evidence="9">Blood</tissue>
    </source>
</reference>
<comment type="similarity">
    <text evidence="2">Belongs to the mesothelin family.</text>
</comment>
<keyword evidence="10" id="KW-1185">Reference proteome</keyword>
<dbReference type="EMBL" id="JAGKHQ010000008">
    <property type="protein sequence ID" value="KAG7511254.1"/>
    <property type="molecule type" value="Genomic_DNA"/>
</dbReference>
<evidence type="ECO:0000256" key="4">
    <source>
        <dbReference type="ARBA" id="ARBA00022889"/>
    </source>
</evidence>
<name>A0AAV6S1B7_SOLSE</name>
<comment type="subcellular location">
    <subcellularLocation>
        <location evidence="1">Membrane</location>
    </subcellularLocation>
</comment>
<gene>
    <name evidence="9" type="ORF">JOB18_045050</name>
</gene>
<evidence type="ECO:0000256" key="5">
    <source>
        <dbReference type="ARBA" id="ARBA00023136"/>
    </source>
</evidence>
<feature type="chain" id="PRO_5044715209" description="Mesothelin-like protein" evidence="8">
    <location>
        <begin position="28"/>
        <end position="2270"/>
    </location>
</feature>
<sequence>MGGPRTFAKVLLLSAVGVACLSTLVSASANTTSGPGFMTPQIRENLSRNYWESCQALNLQDASLRLSTAVDTLADHLSCKGGRNGSLPQDKSKELEQNLRQIVELTLKVLFDLGANESGLSVLDSFGVMDSLSLGNHSDPGFIRLWFSIKLAPLLPYIDENFLIKLSSQNLSCSSFQYLIGAMSDQQKTFGKRITKLIYRHFIQIYLSRKNLPAPGCTRNVNGSAEWLKRNLGKFSVHANLEDLKRMNANFKAGKVLGQLSPNQKAELVLDPESGALGNETILREVFKSLNTSLDDKPLGPFFQAFADITKQRNITFVTNPTARDTILNLTLTALAPEFKAFEPEDFELWFQVNLVSVMASIHPGSLVVIPRNISCASYKAILTGLRQSLNTLPMHLSHDVRSGIASFQETFKRCSLPESLVCKETTVDEDLVCAAVDRSRLEQTLSTANSSEALCNLTITMHACSSASNNSYPSSSTALEALGEVRFANFSQSQLQSDEFVNSWFQTRIPPFLASPSRNFLSCLSSNNFSCQTYQTVVRAFSGQKSFMDRERQQAVFTHFIKPFLSRNGSSDPGCVSSSNGSTEWLQANLGVFSGFATLSDLKLLNPNVSAAESLSAFTPAQMAQLTLTSGASNDTEQIDLVFEQLEKGDALESVNEFLTELTADEKSPDFQPVVSDRIMNRTFHIMSPHLIDFNTADWFAWFHIKLVPVLSGFRAVMLTNVAANINCTNYQVVVSGMVKGFPGMPERRRLGISNAMLAYLTSARVISEPVCRPGSKSDAEWLEENMGPFSQYATYTDLKALNISAVNVVDSLSSTQKAELLLEPNILSNETLVRDVFTTLTVSSPVEDLGTFFGKFVSGAAEQNLTTIEPRVRDTILNLTLLSIGPKLSMLDAQGFKLWFQIYLPLFLPSIDSSMLEIIPQNISCDSYQEIVKGCNNVFSFFTVRQTQHVFKFTKDYLRGHTSSGLSCVKSVNDDRQWLEDNFGRFLVHATFMDFVALKNNFRGVDVADLLTFSQLAQLAEIPSQLETKEDVTKVMTVINPVYFGAFFDKVSPAIEIHPANYTEEVKSAFLEAVFDRGNLTSPAINDTEFLLWLKVRLSPLLVDLSPRLVTPLFDIGKNRSCNSSQEMITLLDTLHVTLRNNTQKEILRNTILYLQGPMPLKCYSGGSFYIFLRNTFLSFGFPDLSTFTSLLPPTRESEILDTISTSELSLFLNEPHVIDNNSDICVVYNNYNNTPAFLENEDVPDDVKKVTLPCVWPSALSSNSKSEANAWFDLRLKNYLKFLSKSLINFTEVQNASCFAFQRLVSVMGTNFTYNTSDFGQSDVYTTIRNYLSSGSVGSEATCYNASDPELNSTSWFVNYIGSFVTFITADDFTTFTSASGVEVFFTNPANLELFNNTAIPATVTDSYISQLFEFNPTYNLMKLPGFFLCSSDVPGVAYTSVNEADTLRILDDLRTLCNGSENPERSAALASNIQTFTPETFATFGSASAGLNIKQITSINPSVLRVSLSTLNIISTWNQEQATTIIQRLTESGFQINTGSSLQSLGTLVVGVPSTSIKSIPASELLQISGNSTFVSSMLTAPTVVQQTFVQKIVSVDSSPAKVVQNVPDAMATEIPPSLLVFSEESVNITVVNKKKWKPDQAAMFFDSVGTSDFDTEQLSPSVLQGFSCTTVQKIKKTRVRRLIRSCRPRRRRTKVVLKESQLTCMYNLLNGNISQNFADYPSDMLLYFSEKDVQSSNCRSYFSAVGAADFTVASSVLRRNSKLFRRARGCLGINSFKLRKEDVVVMGKMACTLNNSYIENSDPEILENLKTCKDLNDDQVAAMEALLLSGKTQYGDVSVWNKQTLEKLGSLPLYFTGTIWRRIKRRTKKRFLRKFMPKLRGGKCKKNKLKRLFTHVSARRVKRGAGCTEGNITQVIVNDPSFPFGYDQTQFDLCLDVPVLKDNLNSICEKVDDDDFQRTILRKLNEAYPSGVSDNEVQVLGSVSRVATLQDISKWNITTIDTLAALMKPEDGTWEAAKSKEIIMRYLNTSGNTLGSAELNSIDSNLCSLDISTLETITPGSIRNANTLNLESCSTEQAKVLYEISNISFSSQRGNPTSYYNLIKNYLGGAPQSAVNALSTQNLSMDIDVFRHLDLNVITNLTVPTVQGLLGAHISDLKLFEDDTVVQAWLNSRSQSELDLLSLNLTTNRTTAATVPPNINTSETNTASNGAVTATQGNAVNSNTTTTTNPPTNGTTQATSDGNLANNPTSIFLAAVLTTVQQILP</sequence>
<keyword evidence="6" id="KW-0325">Glycoprotein</keyword>
<evidence type="ECO:0000256" key="6">
    <source>
        <dbReference type="ARBA" id="ARBA00023180"/>
    </source>
</evidence>
<dbReference type="PANTHER" id="PTHR23412">
    <property type="entry name" value="STEREOCILIN RELATED"/>
    <property type="match status" value="1"/>
</dbReference>
<dbReference type="Proteomes" id="UP000693946">
    <property type="component" value="Linkage Group LG16"/>
</dbReference>
<evidence type="ECO:0008006" key="11">
    <source>
        <dbReference type="Google" id="ProtNLM"/>
    </source>
</evidence>
<feature type="signal peptide" evidence="8">
    <location>
        <begin position="1"/>
        <end position="27"/>
    </location>
</feature>
<feature type="compositionally biased region" description="Low complexity" evidence="7">
    <location>
        <begin position="2222"/>
        <end position="2244"/>
    </location>
</feature>